<dbReference type="InterPro" id="IPR036873">
    <property type="entry name" value="Rhodanese-like_dom_sf"/>
</dbReference>
<dbReference type="Proteomes" id="UP000073816">
    <property type="component" value="Chromosome"/>
</dbReference>
<reference evidence="4 5" key="2">
    <citation type="journal article" date="2016" name="Genome Announc.">
        <title>Complete Genome Sequence of Algoriphagus sp. Strain M8-2, Isolated from a Brackish Lake.</title>
        <authorList>
            <person name="Muraguchi Y."/>
            <person name="Kushimoto K."/>
            <person name="Ohtsubo Y."/>
            <person name="Suzuki T."/>
            <person name="Dohra H."/>
            <person name="Kimbara K."/>
            <person name="Shintani M."/>
        </authorList>
    </citation>
    <scope>NUCLEOTIDE SEQUENCE [LARGE SCALE GENOMIC DNA]</scope>
    <source>
        <strain evidence="4 5">M8-2</strain>
    </source>
</reference>
<dbReference type="GO" id="GO:0004792">
    <property type="term" value="F:thiosulfate-cyanide sulfurtransferase activity"/>
    <property type="evidence" value="ECO:0007669"/>
    <property type="project" value="TreeGrafter"/>
</dbReference>
<feature type="domain" description="Rhodanese" evidence="3">
    <location>
        <begin position="16"/>
        <end position="134"/>
    </location>
</feature>
<gene>
    <name evidence="4" type="ORF">AO498_15735</name>
</gene>
<dbReference type="CDD" id="cd01448">
    <property type="entry name" value="TST_Repeat_1"/>
    <property type="match status" value="1"/>
</dbReference>
<dbReference type="PANTHER" id="PTHR11364:SF27">
    <property type="entry name" value="SULFURTRANSFERASE"/>
    <property type="match status" value="1"/>
</dbReference>
<dbReference type="InterPro" id="IPR001763">
    <property type="entry name" value="Rhodanese-like_dom"/>
</dbReference>
<dbReference type="PANTHER" id="PTHR11364">
    <property type="entry name" value="THIOSULFATE SULFERTANSFERASE"/>
    <property type="match status" value="1"/>
</dbReference>
<dbReference type="OrthoDB" id="9770030at2"/>
<name>A0A142ES00_9BACT</name>
<protein>
    <submittedName>
        <fullName evidence="4">Sulfurtransferase</fullName>
    </submittedName>
</protein>
<dbReference type="STRING" id="1727163.AO498_15735"/>
<dbReference type="RefSeq" id="WP_067549764.1">
    <property type="nucleotide sequence ID" value="NZ_CP012836.1"/>
</dbReference>
<dbReference type="SMART" id="SM00450">
    <property type="entry name" value="RHOD"/>
    <property type="match status" value="2"/>
</dbReference>
<dbReference type="AlphaFoldDB" id="A0A142ES00"/>
<dbReference type="PATRIC" id="fig|1727163.4.peg.3302"/>
<dbReference type="EMBL" id="CP012836">
    <property type="protein sequence ID" value="AMQ57905.1"/>
    <property type="molecule type" value="Genomic_DNA"/>
</dbReference>
<dbReference type="Gene3D" id="3.40.250.10">
    <property type="entry name" value="Rhodanese-like domain"/>
    <property type="match status" value="2"/>
</dbReference>
<evidence type="ECO:0000313" key="4">
    <source>
        <dbReference type="EMBL" id="AMQ57905.1"/>
    </source>
</evidence>
<dbReference type="SUPFAM" id="SSF52821">
    <property type="entry name" value="Rhodanese/Cell cycle control phosphatase"/>
    <property type="match status" value="2"/>
</dbReference>
<evidence type="ECO:0000313" key="5">
    <source>
        <dbReference type="Proteomes" id="UP000073816"/>
    </source>
</evidence>
<proteinExistence type="predicted"/>
<sequence>MNSPLISPSELKLKLDHPNLLLLDARYSPNPRQTYEKGHLAGAIFVDPNEDLADIKENFAEGGRHPLPEVSDFCETLGRLGINPESHLVIYDDQNGANAAARMWWMLRALGHQKVQVLEGGYQAALAAGFSVSKDSPTLTPTSAYPASEWTLGIASMDDVEAVAQDKNYLVIDVRSAERYRGDHEPIDLIAGHIPGAENMPLTDNMDASGRFHSPEQIRERYLPLFGEMDNEHIIVHCGSGVSACHTLLALDYAGLGIPTLYVGSWSEWSRNDKPIGKTLG</sequence>
<reference evidence="5" key="1">
    <citation type="submission" date="2015-09" db="EMBL/GenBank/DDBJ databases">
        <title>Complete sequence of Algoriphagus sp. M8-2.</title>
        <authorList>
            <person name="Shintani M."/>
        </authorList>
    </citation>
    <scope>NUCLEOTIDE SEQUENCE [LARGE SCALE GENOMIC DNA]</scope>
    <source>
        <strain evidence="5">M8-2</strain>
    </source>
</reference>
<dbReference type="CDD" id="cd01449">
    <property type="entry name" value="TST_Repeat_2"/>
    <property type="match status" value="1"/>
</dbReference>
<evidence type="ECO:0000259" key="3">
    <source>
        <dbReference type="PROSITE" id="PS50206"/>
    </source>
</evidence>
<dbReference type="KEGG" id="alm:AO498_15735"/>
<feature type="domain" description="Rhodanese" evidence="3">
    <location>
        <begin position="165"/>
        <end position="278"/>
    </location>
</feature>
<organism evidence="4 5">
    <name type="scientific">Algoriphagus sanaruensis</name>
    <dbReference type="NCBI Taxonomy" id="1727163"/>
    <lineage>
        <taxon>Bacteria</taxon>
        <taxon>Pseudomonadati</taxon>
        <taxon>Bacteroidota</taxon>
        <taxon>Cytophagia</taxon>
        <taxon>Cytophagales</taxon>
        <taxon>Cyclobacteriaceae</taxon>
        <taxon>Algoriphagus</taxon>
    </lineage>
</organism>
<keyword evidence="5" id="KW-1185">Reference proteome</keyword>
<evidence type="ECO:0000256" key="2">
    <source>
        <dbReference type="ARBA" id="ARBA00022737"/>
    </source>
</evidence>
<dbReference type="PROSITE" id="PS50206">
    <property type="entry name" value="RHODANESE_3"/>
    <property type="match status" value="2"/>
</dbReference>
<dbReference type="InterPro" id="IPR045078">
    <property type="entry name" value="TST/MPST-like"/>
</dbReference>
<keyword evidence="2" id="KW-0677">Repeat</keyword>
<dbReference type="Pfam" id="PF00581">
    <property type="entry name" value="Rhodanese"/>
    <property type="match status" value="2"/>
</dbReference>
<evidence type="ECO:0000256" key="1">
    <source>
        <dbReference type="ARBA" id="ARBA00022679"/>
    </source>
</evidence>
<keyword evidence="1 4" id="KW-0808">Transferase</keyword>
<accession>A0A142ES00</accession>